<evidence type="ECO:0000313" key="1">
    <source>
        <dbReference type="EMBL" id="MXQ11191.1"/>
    </source>
</evidence>
<reference evidence="1 2" key="2">
    <citation type="submission" date="2020-01" db="EMBL/GenBank/DDBJ databases">
        <title>Microvirga sp. nov., an arsenate reduction bacterium isolated from Tibet hotspring sediments.</title>
        <authorList>
            <person name="Xian W.-D."/>
            <person name="Li W.-J."/>
        </authorList>
    </citation>
    <scope>NUCLEOTIDE SEQUENCE [LARGE SCALE GENOMIC DNA]</scope>
    <source>
        <strain evidence="1 2">KCTC 23863</strain>
    </source>
</reference>
<dbReference type="AlphaFoldDB" id="A0A7X3MQ64"/>
<dbReference type="RefSeq" id="WP_160883795.1">
    <property type="nucleotide sequence ID" value="NZ_WURB01000004.1"/>
</dbReference>
<comment type="caution">
    <text evidence="1">The sequence shown here is derived from an EMBL/GenBank/DDBJ whole genome shotgun (WGS) entry which is preliminary data.</text>
</comment>
<gene>
    <name evidence="1" type="ORF">GR328_06940</name>
</gene>
<dbReference type="OrthoDB" id="9964975at2"/>
<sequence>MISDYGRHDKIELVLHGAVTYDDLDDLNTVINSSHNKLRERPKVFTAPRRSGRSLWQEIARNTWLFAGKLRYHGQIDQGARSVRLELSINPTRFAAYAQRFDPSSVADLREIELSDLLHRDPQRRASLEAASLAQWDNWIPSTPWISSVTKEWQQLLALYIEAVSRFVTEDFNTRAAITCPNNPPKLRLQDLNTHVPSLQHAEVHWELSASDARLSYAALERALRATAHNFSVQEQINLSEGRDDAARWISIKMRKGVRFTVYAKLDGRIRLEVTYKGPPSIGDIVQSDLRFRSNTPLVERLERLRIDGARCINRLLGELPSIAMVKAADDMVELSRALEVIARTAQGNVTLIRETLSQLTFDGSITARRNTSLCRLAEDLTKLGVMQRVAPIERNLSRRFVLISSLATTFARFRDRCTNHPEGVVSVSEG</sequence>
<reference evidence="1 2" key="1">
    <citation type="submission" date="2019-12" db="EMBL/GenBank/DDBJ databases">
        <authorList>
            <person name="Yuan C.-G."/>
        </authorList>
    </citation>
    <scope>NUCLEOTIDE SEQUENCE [LARGE SCALE GENOMIC DNA]</scope>
    <source>
        <strain evidence="1 2">KCTC 23863</strain>
    </source>
</reference>
<keyword evidence="2" id="KW-1185">Reference proteome</keyword>
<name>A0A7X3MQ64_9HYPH</name>
<evidence type="ECO:0000313" key="2">
    <source>
        <dbReference type="Proteomes" id="UP000436483"/>
    </source>
</evidence>
<dbReference type="Proteomes" id="UP000436483">
    <property type="component" value="Unassembled WGS sequence"/>
</dbReference>
<proteinExistence type="predicted"/>
<accession>A0A7X3MQ64</accession>
<organism evidence="1 2">
    <name type="scientific">Microvirga makkahensis</name>
    <dbReference type="NCBI Taxonomy" id="1128670"/>
    <lineage>
        <taxon>Bacteria</taxon>
        <taxon>Pseudomonadati</taxon>
        <taxon>Pseudomonadota</taxon>
        <taxon>Alphaproteobacteria</taxon>
        <taxon>Hyphomicrobiales</taxon>
        <taxon>Methylobacteriaceae</taxon>
        <taxon>Microvirga</taxon>
    </lineage>
</organism>
<protein>
    <submittedName>
        <fullName evidence="1">Uncharacterized protein</fullName>
    </submittedName>
</protein>
<dbReference type="EMBL" id="WURB01000004">
    <property type="protein sequence ID" value="MXQ11191.1"/>
    <property type="molecule type" value="Genomic_DNA"/>
</dbReference>